<dbReference type="AlphaFoldDB" id="A0A2D0N006"/>
<comment type="subcellular location">
    <subcellularLocation>
        <location evidence="1">Cell membrane</location>
        <topology evidence="1">Multi-pass membrane protein</topology>
    </subcellularLocation>
</comment>
<proteinExistence type="predicted"/>
<accession>A0A2D0N006</accession>
<feature type="transmembrane region" description="Helical" evidence="6">
    <location>
        <begin position="419"/>
        <end position="436"/>
    </location>
</feature>
<dbReference type="OrthoDB" id="1123219at2"/>
<protein>
    <submittedName>
        <fullName evidence="7">Uncharacterized protein</fullName>
    </submittedName>
</protein>
<sequence length="437" mass="50716">MILRRISTFLFTDVKALQAYHLMRQGATILIAVLLTKTGLATQVIGTYEMLFYLGTLVSAFWIQGLVQGFLSEYPRLPETEQRQLITNAYGAFLLLGLLISAVMILGKNYLLPWLTGQPELDYYQLFFVYLALNFPPFLLENFFLLWKRPQQNFFYGLISFLPMVAVVVIPPWLSLDFVYSFYGLIVLAACRHLYLLYFVIRRGNWQLRTDLLRRWWWISLPLILYALLAGINVSFDSWLVGQYYRGDETQFAIFRYGARELPFVIALSAALGTALVPRVADQLELALSEIKSKSRKLFHLLFPVSIGLMLTSKWLFPWVFNADFRDSVLIFNIFLLVIISRLIFSRTILVGLQDNRVILIISLVELLANILLSWWLIRQVGLPGVAWGTLLAITLEKILITGYVYYRYRIPWQRYTDLRWLLTYSVLLLLAFAVSF</sequence>
<dbReference type="GO" id="GO:0005886">
    <property type="term" value="C:plasma membrane"/>
    <property type="evidence" value="ECO:0007669"/>
    <property type="project" value="UniProtKB-SubCell"/>
</dbReference>
<keyword evidence="2" id="KW-1003">Cell membrane</keyword>
<dbReference type="PANTHER" id="PTHR30250">
    <property type="entry name" value="PST FAMILY PREDICTED COLANIC ACID TRANSPORTER"/>
    <property type="match status" value="1"/>
</dbReference>
<dbReference type="InterPro" id="IPR050833">
    <property type="entry name" value="Poly_Biosynth_Transport"/>
</dbReference>
<gene>
    <name evidence="7" type="ORF">CRP01_35320</name>
</gene>
<feature type="transmembrane region" description="Helical" evidence="6">
    <location>
        <begin position="357"/>
        <end position="378"/>
    </location>
</feature>
<name>A0A2D0N006_FLAN2</name>
<keyword evidence="3 6" id="KW-0812">Transmembrane</keyword>
<evidence type="ECO:0000256" key="4">
    <source>
        <dbReference type="ARBA" id="ARBA00022989"/>
    </source>
</evidence>
<organism evidence="7 8">
    <name type="scientific">Flavilitoribacter nigricans (strain ATCC 23147 / DSM 23189 / NBRC 102662 / NCIMB 1420 / SS-2)</name>
    <name type="common">Lewinella nigricans</name>
    <dbReference type="NCBI Taxonomy" id="1122177"/>
    <lineage>
        <taxon>Bacteria</taxon>
        <taxon>Pseudomonadati</taxon>
        <taxon>Bacteroidota</taxon>
        <taxon>Saprospiria</taxon>
        <taxon>Saprospirales</taxon>
        <taxon>Lewinellaceae</taxon>
        <taxon>Flavilitoribacter</taxon>
    </lineage>
</organism>
<comment type="caution">
    <text evidence="7">The sequence shown here is derived from an EMBL/GenBank/DDBJ whole genome shotgun (WGS) entry which is preliminary data.</text>
</comment>
<dbReference type="RefSeq" id="WP_099154806.1">
    <property type="nucleotide sequence ID" value="NZ_PDUD01000049.1"/>
</dbReference>
<feature type="transmembrane region" description="Helical" evidence="6">
    <location>
        <begin position="384"/>
        <end position="407"/>
    </location>
</feature>
<evidence type="ECO:0000313" key="7">
    <source>
        <dbReference type="EMBL" id="PHN01760.1"/>
    </source>
</evidence>
<feature type="transmembrane region" description="Helical" evidence="6">
    <location>
        <begin position="92"/>
        <end position="111"/>
    </location>
</feature>
<feature type="transmembrane region" description="Helical" evidence="6">
    <location>
        <begin position="51"/>
        <end position="71"/>
    </location>
</feature>
<dbReference type="EMBL" id="PDUD01000049">
    <property type="protein sequence ID" value="PHN01760.1"/>
    <property type="molecule type" value="Genomic_DNA"/>
</dbReference>
<evidence type="ECO:0000256" key="1">
    <source>
        <dbReference type="ARBA" id="ARBA00004651"/>
    </source>
</evidence>
<reference evidence="7 8" key="1">
    <citation type="submission" date="2017-10" db="EMBL/GenBank/DDBJ databases">
        <title>The draft genome sequence of Lewinella nigricans NBRC 102662.</title>
        <authorList>
            <person name="Wang K."/>
        </authorList>
    </citation>
    <scope>NUCLEOTIDE SEQUENCE [LARGE SCALE GENOMIC DNA]</scope>
    <source>
        <strain evidence="7 8">NBRC 102662</strain>
    </source>
</reference>
<evidence type="ECO:0000256" key="5">
    <source>
        <dbReference type="ARBA" id="ARBA00023136"/>
    </source>
</evidence>
<evidence type="ECO:0000313" key="8">
    <source>
        <dbReference type="Proteomes" id="UP000223913"/>
    </source>
</evidence>
<feature type="transmembrane region" description="Helical" evidence="6">
    <location>
        <begin position="254"/>
        <end position="277"/>
    </location>
</feature>
<feature type="transmembrane region" description="Helical" evidence="6">
    <location>
        <begin position="123"/>
        <end position="147"/>
    </location>
</feature>
<feature type="transmembrane region" description="Helical" evidence="6">
    <location>
        <begin position="213"/>
        <end position="234"/>
    </location>
</feature>
<keyword evidence="8" id="KW-1185">Reference proteome</keyword>
<feature type="transmembrane region" description="Helical" evidence="6">
    <location>
        <begin position="180"/>
        <end position="201"/>
    </location>
</feature>
<keyword evidence="5 6" id="KW-0472">Membrane</keyword>
<evidence type="ECO:0000256" key="3">
    <source>
        <dbReference type="ARBA" id="ARBA00022692"/>
    </source>
</evidence>
<keyword evidence="4 6" id="KW-1133">Transmembrane helix</keyword>
<dbReference type="PANTHER" id="PTHR30250:SF11">
    <property type="entry name" value="O-ANTIGEN TRANSPORTER-RELATED"/>
    <property type="match status" value="1"/>
</dbReference>
<feature type="transmembrane region" description="Helical" evidence="6">
    <location>
        <begin position="298"/>
        <end position="317"/>
    </location>
</feature>
<dbReference type="Proteomes" id="UP000223913">
    <property type="component" value="Unassembled WGS sequence"/>
</dbReference>
<feature type="transmembrane region" description="Helical" evidence="6">
    <location>
        <begin position="329"/>
        <end position="345"/>
    </location>
</feature>
<evidence type="ECO:0000256" key="2">
    <source>
        <dbReference type="ARBA" id="ARBA00022475"/>
    </source>
</evidence>
<feature type="transmembrane region" description="Helical" evidence="6">
    <location>
        <begin position="154"/>
        <end position="174"/>
    </location>
</feature>
<evidence type="ECO:0000256" key="6">
    <source>
        <dbReference type="SAM" id="Phobius"/>
    </source>
</evidence>